<evidence type="ECO:0000313" key="2">
    <source>
        <dbReference type="Proteomes" id="UP000599074"/>
    </source>
</evidence>
<protein>
    <submittedName>
        <fullName evidence="1">Uncharacterized protein</fullName>
    </submittedName>
</protein>
<organism evidence="1 2">
    <name type="scientific">Planosporangium mesophilum</name>
    <dbReference type="NCBI Taxonomy" id="689768"/>
    <lineage>
        <taxon>Bacteria</taxon>
        <taxon>Bacillati</taxon>
        <taxon>Actinomycetota</taxon>
        <taxon>Actinomycetes</taxon>
        <taxon>Micromonosporales</taxon>
        <taxon>Micromonosporaceae</taxon>
        <taxon>Planosporangium</taxon>
    </lineage>
</organism>
<accession>A0A8J3TI12</accession>
<name>A0A8J3TI12_9ACTN</name>
<keyword evidence="2" id="KW-1185">Reference proteome</keyword>
<sequence>MPACLHRRSGRCGGTWVGTCGVVTRHGVQVTGERRRTLNPDVAGAEESGAGTECRDAGVIPWSLSEKAAFAITSYVL</sequence>
<comment type="caution">
    <text evidence="1">The sequence shown here is derived from an EMBL/GenBank/DDBJ whole genome shotgun (WGS) entry which is preliminary data.</text>
</comment>
<proteinExistence type="predicted"/>
<gene>
    <name evidence="1" type="ORF">Pme01_46460</name>
</gene>
<dbReference type="Proteomes" id="UP000599074">
    <property type="component" value="Unassembled WGS sequence"/>
</dbReference>
<dbReference type="AlphaFoldDB" id="A0A8J3TI12"/>
<evidence type="ECO:0000313" key="1">
    <source>
        <dbReference type="EMBL" id="GII25049.1"/>
    </source>
</evidence>
<reference evidence="1" key="1">
    <citation type="submission" date="2021-01" db="EMBL/GenBank/DDBJ databases">
        <title>Whole genome shotgun sequence of Planosporangium mesophilum NBRC 109066.</title>
        <authorList>
            <person name="Komaki H."/>
            <person name="Tamura T."/>
        </authorList>
    </citation>
    <scope>NUCLEOTIDE SEQUENCE</scope>
    <source>
        <strain evidence="1">NBRC 109066</strain>
    </source>
</reference>
<dbReference type="EMBL" id="BOON01000045">
    <property type="protein sequence ID" value="GII25049.1"/>
    <property type="molecule type" value="Genomic_DNA"/>
</dbReference>